<dbReference type="SUPFAM" id="SSF54593">
    <property type="entry name" value="Glyoxalase/Bleomycin resistance protein/Dihydroxybiphenyl dioxygenase"/>
    <property type="match status" value="1"/>
</dbReference>
<name>A0A1G6Q8L9_9ACTN</name>
<sequence>MTLSLGMINFDSTDPGPLASWWAEQTGGEVADPFGGTFFLVRGGDLPLVLAFQLVGDPTPGKNRLHLDLAAPDLDAEVARLTAAGATLVGDRGDENFRWVTLADPQGNEFCVSSLADAEAELSAG</sequence>
<dbReference type="PANTHER" id="PTHR35908:SF1">
    <property type="entry name" value="CONSERVED PROTEIN"/>
    <property type="match status" value="1"/>
</dbReference>
<dbReference type="InterPro" id="IPR029068">
    <property type="entry name" value="Glyas_Bleomycin-R_OHBP_Dase"/>
</dbReference>
<dbReference type="Gene3D" id="3.10.180.10">
    <property type="entry name" value="2,3-Dihydroxybiphenyl 1,2-Dioxygenase, domain 1"/>
    <property type="match status" value="1"/>
</dbReference>
<dbReference type="CDD" id="cd06587">
    <property type="entry name" value="VOC"/>
    <property type="match status" value="1"/>
</dbReference>
<protein>
    <submittedName>
        <fullName evidence="1">Uncharacterized protein</fullName>
    </submittedName>
</protein>
<dbReference type="EMBL" id="FMZM01000004">
    <property type="protein sequence ID" value="SDC88244.1"/>
    <property type="molecule type" value="Genomic_DNA"/>
</dbReference>
<accession>A0A1G6Q8L9</accession>
<dbReference type="OrthoDB" id="3823476at2"/>
<dbReference type="AlphaFoldDB" id="A0A1G6Q8L9"/>
<reference evidence="1 2" key="1">
    <citation type="submission" date="2016-10" db="EMBL/GenBank/DDBJ databases">
        <authorList>
            <person name="de Groot N.N."/>
        </authorList>
    </citation>
    <scope>NUCLEOTIDE SEQUENCE [LARGE SCALE GENOMIC DNA]</scope>
    <source>
        <strain evidence="1 2">CGMCC 4.6858</strain>
    </source>
</reference>
<evidence type="ECO:0000313" key="1">
    <source>
        <dbReference type="EMBL" id="SDC88244.1"/>
    </source>
</evidence>
<dbReference type="Pfam" id="PF18029">
    <property type="entry name" value="Glyoxalase_6"/>
    <property type="match status" value="1"/>
</dbReference>
<proteinExistence type="predicted"/>
<gene>
    <name evidence="1" type="ORF">SAMN05421872_104293</name>
</gene>
<organism evidence="1 2">
    <name type="scientific">Nocardioides lianchengensis</name>
    <dbReference type="NCBI Taxonomy" id="1045774"/>
    <lineage>
        <taxon>Bacteria</taxon>
        <taxon>Bacillati</taxon>
        <taxon>Actinomycetota</taxon>
        <taxon>Actinomycetes</taxon>
        <taxon>Propionibacteriales</taxon>
        <taxon>Nocardioidaceae</taxon>
        <taxon>Nocardioides</taxon>
    </lineage>
</organism>
<dbReference type="PANTHER" id="PTHR35908">
    <property type="entry name" value="HYPOTHETICAL FUSION PROTEIN"/>
    <property type="match status" value="1"/>
</dbReference>
<dbReference type="RefSeq" id="WP_090854299.1">
    <property type="nucleotide sequence ID" value="NZ_FMZM01000004.1"/>
</dbReference>
<dbReference type="InterPro" id="IPR041581">
    <property type="entry name" value="Glyoxalase_6"/>
</dbReference>
<dbReference type="InterPro" id="IPR037523">
    <property type="entry name" value="VOC_core"/>
</dbReference>
<dbReference type="Proteomes" id="UP000199034">
    <property type="component" value="Unassembled WGS sequence"/>
</dbReference>
<evidence type="ECO:0000313" key="2">
    <source>
        <dbReference type="Proteomes" id="UP000199034"/>
    </source>
</evidence>
<keyword evidence="2" id="KW-1185">Reference proteome</keyword>
<dbReference type="PROSITE" id="PS51819">
    <property type="entry name" value="VOC"/>
    <property type="match status" value="1"/>
</dbReference>
<dbReference type="STRING" id="1045774.SAMN05421872_104293"/>